<evidence type="ECO:0000313" key="2">
    <source>
        <dbReference type="EMBL" id="MFD1122474.1"/>
    </source>
</evidence>
<proteinExistence type="predicted"/>
<name>A0ABW3P921_9PROT</name>
<dbReference type="EMBL" id="JBHTLN010000001">
    <property type="protein sequence ID" value="MFD1122474.1"/>
    <property type="molecule type" value="Genomic_DNA"/>
</dbReference>
<evidence type="ECO:0000313" key="3">
    <source>
        <dbReference type="Proteomes" id="UP001597206"/>
    </source>
</evidence>
<dbReference type="RefSeq" id="WP_379032919.1">
    <property type="nucleotide sequence ID" value="NZ_JBHTLN010000001.1"/>
</dbReference>
<dbReference type="Proteomes" id="UP001597206">
    <property type="component" value="Unassembled WGS sequence"/>
</dbReference>
<sequence>MSQNTILNPEIINNPDDSISTITQPEVINNPDLLEPDAQDIEDAN</sequence>
<accession>A0ABW3P921</accession>
<protein>
    <submittedName>
        <fullName evidence="2">Uncharacterized protein</fullName>
    </submittedName>
</protein>
<feature type="compositionally biased region" description="Polar residues" evidence="1">
    <location>
        <begin position="15"/>
        <end position="27"/>
    </location>
</feature>
<keyword evidence="3" id="KW-1185">Reference proteome</keyword>
<gene>
    <name evidence="2" type="ORF">ACFQ2T_08175</name>
</gene>
<evidence type="ECO:0000256" key="1">
    <source>
        <dbReference type="SAM" id="MobiDB-lite"/>
    </source>
</evidence>
<organism evidence="2 3">
    <name type="scientific">Methylophilus flavus</name>
    <dbReference type="NCBI Taxonomy" id="640084"/>
    <lineage>
        <taxon>Bacteria</taxon>
        <taxon>Pseudomonadati</taxon>
        <taxon>Pseudomonadota</taxon>
        <taxon>Betaproteobacteria</taxon>
        <taxon>Nitrosomonadales</taxon>
        <taxon>Methylophilaceae</taxon>
        <taxon>Methylophilus</taxon>
    </lineage>
</organism>
<comment type="caution">
    <text evidence="2">The sequence shown here is derived from an EMBL/GenBank/DDBJ whole genome shotgun (WGS) entry which is preliminary data.</text>
</comment>
<feature type="compositionally biased region" description="Acidic residues" evidence="1">
    <location>
        <begin position="34"/>
        <end position="45"/>
    </location>
</feature>
<feature type="region of interest" description="Disordered" evidence="1">
    <location>
        <begin position="1"/>
        <end position="45"/>
    </location>
</feature>
<reference evidence="3" key="1">
    <citation type="journal article" date="2019" name="Int. J. Syst. Evol. Microbiol.">
        <title>The Global Catalogue of Microorganisms (GCM) 10K type strain sequencing project: providing services to taxonomists for standard genome sequencing and annotation.</title>
        <authorList>
            <consortium name="The Broad Institute Genomics Platform"/>
            <consortium name="The Broad Institute Genome Sequencing Center for Infectious Disease"/>
            <person name="Wu L."/>
            <person name="Ma J."/>
        </authorList>
    </citation>
    <scope>NUCLEOTIDE SEQUENCE [LARGE SCALE GENOMIC DNA]</scope>
    <source>
        <strain evidence="3">CCUG 58411</strain>
    </source>
</reference>